<evidence type="ECO:0000256" key="1">
    <source>
        <dbReference type="ARBA" id="ARBA00004651"/>
    </source>
</evidence>
<keyword evidence="5 7" id="KW-1133">Transmembrane helix</keyword>
<dbReference type="PANTHER" id="PTHR24221:SF654">
    <property type="entry name" value="ATP-BINDING CASSETTE SUB-FAMILY B MEMBER 6"/>
    <property type="match status" value="1"/>
</dbReference>
<dbReference type="PROSITE" id="PS50929">
    <property type="entry name" value="ABC_TM1F"/>
    <property type="match status" value="1"/>
</dbReference>
<keyword evidence="11" id="KW-1185">Reference proteome</keyword>
<gene>
    <name evidence="10" type="ORF">J2S15_001704</name>
</gene>
<dbReference type="InterPro" id="IPR003593">
    <property type="entry name" value="AAA+_ATPase"/>
</dbReference>
<dbReference type="Gene3D" id="1.20.1560.10">
    <property type="entry name" value="ABC transporter type 1, transmembrane domain"/>
    <property type="match status" value="1"/>
</dbReference>
<evidence type="ECO:0000256" key="3">
    <source>
        <dbReference type="ARBA" id="ARBA00022741"/>
    </source>
</evidence>
<comment type="subcellular location">
    <subcellularLocation>
        <location evidence="1">Cell membrane</location>
        <topology evidence="1">Multi-pass membrane protein</topology>
    </subcellularLocation>
</comment>
<dbReference type="InterPro" id="IPR003439">
    <property type="entry name" value="ABC_transporter-like_ATP-bd"/>
</dbReference>
<sequence>MMKNILRIQKWMHKMDMHILPLSVLRSFVKSLLPFLEAYFSSLIISMIVDNRLDSGTLYFYLLCMVGSYIVKELLVVITTYFIDIRSEKIMLKMDKEVHLKALHLDYETLENPESLQMIQRAKEAQNAMGGVDVWFNYTSSYLENIFMVIFSLAVVTDLLLKVQTFTDMSFISILTSWIGSILIIVSIVVNLAVQAKMNAMSNSAQMELTNINIIFNRQYNYLDKIISRDYDFGKVIRLYNMQDMLKEKLEEKFQNSSKGYTRIFKKTGKILGTSLFLAAILNLVLYLVVLARAFAKLFPVGQIVLYVQSLLKLSDGLGGVGIYHSALITQCECFQTYLEFLELDSMQQLGSIHIEKRSDHEYQIEFENVSFHYPGSEEYALKNVNYTFDLHKKLAVVGPNGAGKTTFIKLLCRLYEPSEGIIKLNGIPINKYSFTEYIKILSVVFQDFQLFAFPLAHNVASSKLYEEDRVISTLTKVDIIERISQMKDGLDTYLYKHNHEGVEVSGGEAQKIAIARALYKDGSYVVLDEPTAALDPISEYEIYKNFDDMVKDKTSIYISHRMSSCRFCDHILVFDQGSIIEEGTHDSLLDEKGKYYEMWEAQAMYYR</sequence>
<dbReference type="InterPro" id="IPR036640">
    <property type="entry name" value="ABC1_TM_sf"/>
</dbReference>
<dbReference type="InterPro" id="IPR017871">
    <property type="entry name" value="ABC_transporter-like_CS"/>
</dbReference>
<evidence type="ECO:0000256" key="6">
    <source>
        <dbReference type="ARBA" id="ARBA00023136"/>
    </source>
</evidence>
<dbReference type="PANTHER" id="PTHR24221">
    <property type="entry name" value="ATP-BINDING CASSETTE SUB-FAMILY B"/>
    <property type="match status" value="1"/>
</dbReference>
<evidence type="ECO:0000259" key="9">
    <source>
        <dbReference type="PROSITE" id="PS50929"/>
    </source>
</evidence>
<keyword evidence="3" id="KW-0547">Nucleotide-binding</keyword>
<comment type="caution">
    <text evidence="10">The sequence shown here is derived from an EMBL/GenBank/DDBJ whole genome shotgun (WGS) entry which is preliminary data.</text>
</comment>
<feature type="domain" description="ABC transporter" evidence="8">
    <location>
        <begin position="365"/>
        <end position="602"/>
    </location>
</feature>
<proteinExistence type="predicted"/>
<dbReference type="SUPFAM" id="SSF90123">
    <property type="entry name" value="ABC transporter transmembrane region"/>
    <property type="match status" value="1"/>
</dbReference>
<dbReference type="RefSeq" id="WP_307407258.1">
    <property type="nucleotide sequence ID" value="NZ_JAUSUR010000002.1"/>
</dbReference>
<keyword evidence="6 7" id="KW-0472">Membrane</keyword>
<feature type="domain" description="ABC transmembrane type-1" evidence="9">
    <location>
        <begin position="27"/>
        <end position="322"/>
    </location>
</feature>
<feature type="transmembrane region" description="Helical" evidence="7">
    <location>
        <begin position="58"/>
        <end position="83"/>
    </location>
</feature>
<evidence type="ECO:0000256" key="5">
    <source>
        <dbReference type="ARBA" id="ARBA00022989"/>
    </source>
</evidence>
<reference evidence="10 11" key="1">
    <citation type="submission" date="2023-07" db="EMBL/GenBank/DDBJ databases">
        <title>Genomic Encyclopedia of Type Strains, Phase IV (KMG-IV): sequencing the most valuable type-strain genomes for metagenomic binning, comparative biology and taxonomic classification.</title>
        <authorList>
            <person name="Goeker M."/>
        </authorList>
    </citation>
    <scope>NUCLEOTIDE SEQUENCE [LARGE SCALE GENOMIC DNA]</scope>
    <source>
        <strain evidence="10 11">DSM 16784</strain>
    </source>
</reference>
<dbReference type="PROSITE" id="PS00211">
    <property type="entry name" value="ABC_TRANSPORTER_1"/>
    <property type="match status" value="1"/>
</dbReference>
<evidence type="ECO:0000256" key="4">
    <source>
        <dbReference type="ARBA" id="ARBA00022840"/>
    </source>
</evidence>
<dbReference type="Proteomes" id="UP001230220">
    <property type="component" value="Unassembled WGS sequence"/>
</dbReference>
<feature type="transmembrane region" description="Helical" evidence="7">
    <location>
        <begin position="271"/>
        <end position="296"/>
    </location>
</feature>
<dbReference type="InterPro" id="IPR039421">
    <property type="entry name" value="Type_1_exporter"/>
</dbReference>
<protein>
    <submittedName>
        <fullName evidence="10">ABC-type multidrug transport system fused ATPase/permease subunit</fullName>
    </submittedName>
</protein>
<keyword evidence="4" id="KW-0067">ATP-binding</keyword>
<evidence type="ECO:0000313" key="10">
    <source>
        <dbReference type="EMBL" id="MDQ0360959.1"/>
    </source>
</evidence>
<dbReference type="Gene3D" id="3.40.50.300">
    <property type="entry name" value="P-loop containing nucleotide triphosphate hydrolases"/>
    <property type="match status" value="1"/>
</dbReference>
<keyword evidence="2 7" id="KW-0812">Transmembrane</keyword>
<evidence type="ECO:0000256" key="7">
    <source>
        <dbReference type="SAM" id="Phobius"/>
    </source>
</evidence>
<accession>A0ABU0E244</accession>
<organism evidence="10 11">
    <name type="scientific">Breznakia pachnodae</name>
    <dbReference type="NCBI Taxonomy" id="265178"/>
    <lineage>
        <taxon>Bacteria</taxon>
        <taxon>Bacillati</taxon>
        <taxon>Bacillota</taxon>
        <taxon>Erysipelotrichia</taxon>
        <taxon>Erysipelotrichales</taxon>
        <taxon>Erysipelotrichaceae</taxon>
        <taxon>Breznakia</taxon>
    </lineage>
</organism>
<evidence type="ECO:0000256" key="2">
    <source>
        <dbReference type="ARBA" id="ARBA00022692"/>
    </source>
</evidence>
<evidence type="ECO:0000313" key="11">
    <source>
        <dbReference type="Proteomes" id="UP001230220"/>
    </source>
</evidence>
<dbReference type="SUPFAM" id="SSF52540">
    <property type="entry name" value="P-loop containing nucleoside triphosphate hydrolases"/>
    <property type="match status" value="1"/>
</dbReference>
<feature type="transmembrane region" description="Helical" evidence="7">
    <location>
        <begin position="171"/>
        <end position="194"/>
    </location>
</feature>
<dbReference type="InterPro" id="IPR027417">
    <property type="entry name" value="P-loop_NTPase"/>
</dbReference>
<dbReference type="InterPro" id="IPR011527">
    <property type="entry name" value="ABC1_TM_dom"/>
</dbReference>
<evidence type="ECO:0000259" key="8">
    <source>
        <dbReference type="PROSITE" id="PS50893"/>
    </source>
</evidence>
<dbReference type="Pfam" id="PF00005">
    <property type="entry name" value="ABC_tran"/>
    <property type="match status" value="1"/>
</dbReference>
<name>A0ABU0E244_9FIRM</name>
<dbReference type="PROSITE" id="PS50893">
    <property type="entry name" value="ABC_TRANSPORTER_2"/>
    <property type="match status" value="1"/>
</dbReference>
<dbReference type="EMBL" id="JAUSUR010000002">
    <property type="protein sequence ID" value="MDQ0360959.1"/>
    <property type="molecule type" value="Genomic_DNA"/>
</dbReference>
<dbReference type="SMART" id="SM00382">
    <property type="entry name" value="AAA"/>
    <property type="match status" value="1"/>
</dbReference>